<reference evidence="1 2" key="1">
    <citation type="submission" date="2017-06" db="EMBL/GenBank/DDBJ databases">
        <title>Investigating the central metabolism of Clostridium thermosuccinogenes.</title>
        <authorList>
            <person name="Koendjbiharie J.G."/>
            <person name="van Kranenburg R."/>
        </authorList>
    </citation>
    <scope>NUCLEOTIDE SEQUENCE [LARGE SCALE GENOMIC DNA]</scope>
    <source>
        <strain evidence="1 2">DSM 5806</strain>
    </source>
</reference>
<dbReference type="KEGG" id="cthd:CDO33_08775"/>
<proteinExistence type="predicted"/>
<dbReference type="OrthoDB" id="1845200at2"/>
<keyword evidence="2" id="KW-1185">Reference proteome</keyword>
<gene>
    <name evidence="1" type="ORF">CDQ84_17365</name>
</gene>
<dbReference type="RefSeq" id="WP_103083010.1">
    <property type="nucleotide sequence ID" value="NZ_CP021850.1"/>
</dbReference>
<evidence type="ECO:0000313" key="1">
    <source>
        <dbReference type="EMBL" id="PNT95293.1"/>
    </source>
</evidence>
<name>A0A2K2F932_9CLOT</name>
<sequence>MAIYYHGTIIKNLKELKPFVSPDSNLKYPCVYLTSNKAIAAIYIWNKPFKWMSFHVQDDGIPVVTESFPNHLYEFYNGVSGCIYTCEGDFITDYAVGIKYAAISKEPVKIIDCDIVDNAYERLLQYEREGKLIINRFENLTQDMHDGRTRTVLRTIKNLNLLEEKHPLSVFIKEKFPDLWEQAKKEIKKDVTV</sequence>
<dbReference type="EMBL" id="NIOJ01000070">
    <property type="protein sequence ID" value="PNT95293.1"/>
    <property type="molecule type" value="Genomic_DNA"/>
</dbReference>
<dbReference type="Proteomes" id="UP000236151">
    <property type="component" value="Unassembled WGS sequence"/>
</dbReference>
<comment type="caution">
    <text evidence="1">The sequence shown here is derived from an EMBL/GenBank/DDBJ whole genome shotgun (WGS) entry which is preliminary data.</text>
</comment>
<evidence type="ECO:0000313" key="2">
    <source>
        <dbReference type="Proteomes" id="UP000236151"/>
    </source>
</evidence>
<protein>
    <submittedName>
        <fullName evidence="1">Uncharacterized protein</fullName>
    </submittedName>
</protein>
<organism evidence="1 2">
    <name type="scientific">Clostridium thermosuccinogenes</name>
    <dbReference type="NCBI Taxonomy" id="84032"/>
    <lineage>
        <taxon>Bacteria</taxon>
        <taxon>Bacillati</taxon>
        <taxon>Bacillota</taxon>
        <taxon>Clostridia</taxon>
        <taxon>Eubacteriales</taxon>
        <taxon>Clostridiaceae</taxon>
        <taxon>Clostridium</taxon>
    </lineage>
</organism>
<accession>A0A2K2F932</accession>
<dbReference type="AlphaFoldDB" id="A0A2K2F932"/>